<keyword evidence="2" id="KW-1185">Reference proteome</keyword>
<name>A0A183HS84_9BILA</name>
<organism evidence="3">
    <name type="scientific">Onchocerca flexuosa</name>
    <dbReference type="NCBI Taxonomy" id="387005"/>
    <lineage>
        <taxon>Eukaryota</taxon>
        <taxon>Metazoa</taxon>
        <taxon>Ecdysozoa</taxon>
        <taxon>Nematoda</taxon>
        <taxon>Chromadorea</taxon>
        <taxon>Rhabditida</taxon>
        <taxon>Spirurina</taxon>
        <taxon>Spiruromorpha</taxon>
        <taxon>Filarioidea</taxon>
        <taxon>Onchocercidae</taxon>
        <taxon>Onchocerca</taxon>
    </lineage>
</organism>
<protein>
    <submittedName>
        <fullName evidence="3">Mediator of RNA polymerase II transcription subunit 20</fullName>
    </submittedName>
</protein>
<accession>A0A183HS84</accession>
<proteinExistence type="predicted"/>
<dbReference type="AlphaFoldDB" id="A0A183HS84"/>
<reference evidence="1 2" key="2">
    <citation type="submission" date="2018-11" db="EMBL/GenBank/DDBJ databases">
        <authorList>
            <consortium name="Pathogen Informatics"/>
        </authorList>
    </citation>
    <scope>NUCLEOTIDE SEQUENCE [LARGE SCALE GENOMIC DNA]</scope>
</reference>
<evidence type="ECO:0000313" key="1">
    <source>
        <dbReference type="EMBL" id="VDO67753.1"/>
    </source>
</evidence>
<dbReference type="EMBL" id="UZAJ01013691">
    <property type="protein sequence ID" value="VDO67753.1"/>
    <property type="molecule type" value="Genomic_DNA"/>
</dbReference>
<gene>
    <name evidence="1" type="ORF">OFLC_LOCUS10346</name>
</gene>
<dbReference type="Proteomes" id="UP000267606">
    <property type="component" value="Unassembled WGS sequence"/>
</dbReference>
<evidence type="ECO:0000313" key="3">
    <source>
        <dbReference type="WBParaSite" id="OFLC_0001034501-mRNA-1"/>
    </source>
</evidence>
<evidence type="ECO:0000313" key="2">
    <source>
        <dbReference type="Proteomes" id="UP000267606"/>
    </source>
</evidence>
<reference evidence="3" key="1">
    <citation type="submission" date="2016-06" db="UniProtKB">
        <authorList>
            <consortium name="WormBaseParasite"/>
        </authorList>
    </citation>
    <scope>IDENTIFICATION</scope>
</reference>
<dbReference type="WBParaSite" id="OFLC_0001034501-mRNA-1">
    <property type="protein sequence ID" value="OFLC_0001034501-mRNA-1"/>
    <property type="gene ID" value="OFLC_0001034501"/>
</dbReference>
<sequence>MHYIAFRTINFIGSQQWPEMRTVWRLFLDHCKVFTQPSPLAIVFRLQLMKDEECSPQITSVPDAYNSTLFSNGNYRLFEGNPLLVSLIEAFDINSRWYGGRAMLTIEMSFAASNFQIQMNKTLPIQSLLKDGDFRKKLKDIYEHIKP</sequence>